<dbReference type="EMBL" id="CP071795">
    <property type="protein sequence ID" value="QTD39186.1"/>
    <property type="molecule type" value="Genomic_DNA"/>
</dbReference>
<accession>A0ABX7T0B1</accession>
<gene>
    <name evidence="1" type="ORF">JL193_08090</name>
</gene>
<proteinExistence type="predicted"/>
<dbReference type="Proteomes" id="UP000663935">
    <property type="component" value="Chromosome"/>
</dbReference>
<evidence type="ECO:0000313" key="1">
    <source>
        <dbReference type="EMBL" id="QTD39186.1"/>
    </source>
</evidence>
<keyword evidence="2" id="KW-1185">Reference proteome</keyword>
<dbReference type="RefSeq" id="WP_207973295.1">
    <property type="nucleotide sequence ID" value="NZ_CP071795.1"/>
</dbReference>
<sequence>MRYKRLEYKDLEYNFLYNEDGSFFNCGVVDDTPWGLEEAGFYTVFEDIEFPEESEMPIKIEYFRTVDLDPTGFEIT</sequence>
<evidence type="ECO:0000313" key="2">
    <source>
        <dbReference type="Proteomes" id="UP000663935"/>
    </source>
</evidence>
<reference evidence="1 2" key="1">
    <citation type="submission" date="2021-03" db="EMBL/GenBank/DDBJ databases">
        <title>Complete genome of Polaribacter_sp.G4M1.</title>
        <authorList>
            <person name="Jeong S.W."/>
            <person name="Bae J.W."/>
        </authorList>
    </citation>
    <scope>NUCLEOTIDE SEQUENCE [LARGE SCALE GENOMIC DNA]</scope>
    <source>
        <strain evidence="1 2">G4M1</strain>
    </source>
</reference>
<name>A0ABX7T0B1_9FLAO</name>
<protein>
    <submittedName>
        <fullName evidence="1">Uncharacterized protein</fullName>
    </submittedName>
</protein>
<organism evidence="1 2">
    <name type="scientific">Polaribacter batillariae</name>
    <dbReference type="NCBI Taxonomy" id="2808900"/>
    <lineage>
        <taxon>Bacteria</taxon>
        <taxon>Pseudomonadati</taxon>
        <taxon>Bacteroidota</taxon>
        <taxon>Flavobacteriia</taxon>
        <taxon>Flavobacteriales</taxon>
        <taxon>Flavobacteriaceae</taxon>
    </lineage>
</organism>